<dbReference type="GO" id="GO:0051087">
    <property type="term" value="F:protein-folding chaperone binding"/>
    <property type="evidence" value="ECO:0007669"/>
    <property type="project" value="TreeGrafter"/>
</dbReference>
<evidence type="ECO:0000256" key="1">
    <source>
        <dbReference type="ARBA" id="ARBA00000900"/>
    </source>
</evidence>
<evidence type="ECO:0000256" key="6">
    <source>
        <dbReference type="PROSITE-ProRule" id="PRU00339"/>
    </source>
</evidence>
<dbReference type="GO" id="GO:0000209">
    <property type="term" value="P:protein polyubiquitination"/>
    <property type="evidence" value="ECO:0007669"/>
    <property type="project" value="TreeGrafter"/>
</dbReference>
<evidence type="ECO:0000313" key="8">
    <source>
        <dbReference type="Proteomes" id="UP000006055"/>
    </source>
</evidence>
<dbReference type="GO" id="GO:0005737">
    <property type="term" value="C:cytoplasm"/>
    <property type="evidence" value="ECO:0007669"/>
    <property type="project" value="TreeGrafter"/>
</dbReference>
<proteinExistence type="predicted"/>
<dbReference type="InterPro" id="IPR011990">
    <property type="entry name" value="TPR-like_helical_dom_sf"/>
</dbReference>
<feature type="repeat" description="TPR" evidence="6">
    <location>
        <begin position="108"/>
        <end position="141"/>
    </location>
</feature>
<dbReference type="GO" id="GO:0061630">
    <property type="term" value="F:ubiquitin protein ligase activity"/>
    <property type="evidence" value="ECO:0007669"/>
    <property type="project" value="UniProtKB-EC"/>
</dbReference>
<dbReference type="GO" id="GO:0045862">
    <property type="term" value="P:positive regulation of proteolysis"/>
    <property type="evidence" value="ECO:0007669"/>
    <property type="project" value="TreeGrafter"/>
</dbReference>
<dbReference type="Pfam" id="PF14559">
    <property type="entry name" value="TPR_19"/>
    <property type="match status" value="1"/>
</dbReference>
<dbReference type="OrthoDB" id="5362770at2"/>
<dbReference type="PANTHER" id="PTHR46803:SF2">
    <property type="entry name" value="E3 UBIQUITIN-PROTEIN LIGASE CHIP"/>
    <property type="match status" value="1"/>
</dbReference>
<gene>
    <name evidence="7" type="ordered locus">Desti_1400</name>
</gene>
<evidence type="ECO:0000256" key="2">
    <source>
        <dbReference type="ARBA" id="ARBA00012483"/>
    </source>
</evidence>
<dbReference type="GO" id="GO:0006515">
    <property type="term" value="P:protein quality control for misfolded or incompletely synthesized proteins"/>
    <property type="evidence" value="ECO:0007669"/>
    <property type="project" value="TreeGrafter"/>
</dbReference>
<keyword evidence="6" id="KW-0802">TPR repeat</keyword>
<dbReference type="EC" id="2.3.2.27" evidence="2"/>
<dbReference type="Pfam" id="PF13181">
    <property type="entry name" value="TPR_8"/>
    <property type="match status" value="1"/>
</dbReference>
<organism evidence="7 8">
    <name type="scientific">Desulfomonile tiedjei (strain ATCC 49306 / DSM 6799 / DCB-1)</name>
    <dbReference type="NCBI Taxonomy" id="706587"/>
    <lineage>
        <taxon>Bacteria</taxon>
        <taxon>Pseudomonadati</taxon>
        <taxon>Thermodesulfobacteriota</taxon>
        <taxon>Desulfomonilia</taxon>
        <taxon>Desulfomonilales</taxon>
        <taxon>Desulfomonilaceae</taxon>
        <taxon>Desulfomonile</taxon>
    </lineage>
</organism>
<dbReference type="GO" id="GO:0071218">
    <property type="term" value="P:cellular response to misfolded protein"/>
    <property type="evidence" value="ECO:0007669"/>
    <property type="project" value="TreeGrafter"/>
</dbReference>
<sequence length="267" mass="30275">MAVCVLLIAGGCGKKHVRSGMPFELDKVFVGIPSTIQESAKDKGIRLAKEGQFKSAIEAFEEHIKEEPQSFFGFNGLAVCYKNIGDYANAMKNFEQALKYTGSQQDRAKVLANIGNLYFSEGKPQAALGYYKEAAAEFDKNPLYLIFIAQAFVVLNDYDRARKVLTTAEEFQQNLEKYERDEDRGLGSYLMAKCYLALNDENKVYHHLENALRSNAEKYVSRIETDTSDEKNLLYTLKDDKRLRSILNKFSSLSKNPEVRNRRIGST</sequence>
<evidence type="ECO:0000313" key="7">
    <source>
        <dbReference type="EMBL" id="AFM24112.1"/>
    </source>
</evidence>
<dbReference type="EMBL" id="CP003360">
    <property type="protein sequence ID" value="AFM24112.1"/>
    <property type="molecule type" value="Genomic_DNA"/>
</dbReference>
<keyword evidence="3" id="KW-0808">Transferase</keyword>
<dbReference type="eggNOG" id="COG0457">
    <property type="taxonomic scope" value="Bacteria"/>
</dbReference>
<comment type="catalytic activity">
    <reaction evidence="1">
        <text>S-ubiquitinyl-[E2 ubiquitin-conjugating enzyme]-L-cysteine + [acceptor protein]-L-lysine = [E2 ubiquitin-conjugating enzyme]-L-cysteine + N(6)-ubiquitinyl-[acceptor protein]-L-lysine.</text>
        <dbReference type="EC" id="2.3.2.27"/>
    </reaction>
</comment>
<dbReference type="PROSITE" id="PS50005">
    <property type="entry name" value="TPR"/>
    <property type="match status" value="2"/>
</dbReference>
<name>I4C3H1_DESTA</name>
<evidence type="ECO:0000256" key="3">
    <source>
        <dbReference type="ARBA" id="ARBA00022679"/>
    </source>
</evidence>
<dbReference type="STRING" id="706587.Desti_1400"/>
<dbReference type="InterPro" id="IPR019734">
    <property type="entry name" value="TPR_rpt"/>
</dbReference>
<reference evidence="8" key="1">
    <citation type="submission" date="2012-06" db="EMBL/GenBank/DDBJ databases">
        <title>Complete sequence of chromosome of Desulfomonile tiedjei DSM 6799.</title>
        <authorList>
            <person name="Lucas S."/>
            <person name="Copeland A."/>
            <person name="Lapidus A."/>
            <person name="Glavina del Rio T."/>
            <person name="Dalin E."/>
            <person name="Tice H."/>
            <person name="Bruce D."/>
            <person name="Goodwin L."/>
            <person name="Pitluck S."/>
            <person name="Peters L."/>
            <person name="Ovchinnikova G."/>
            <person name="Zeytun A."/>
            <person name="Lu M."/>
            <person name="Kyrpides N."/>
            <person name="Mavromatis K."/>
            <person name="Ivanova N."/>
            <person name="Brettin T."/>
            <person name="Detter J.C."/>
            <person name="Han C."/>
            <person name="Larimer F."/>
            <person name="Land M."/>
            <person name="Hauser L."/>
            <person name="Markowitz V."/>
            <person name="Cheng J.-F."/>
            <person name="Hugenholtz P."/>
            <person name="Woyke T."/>
            <person name="Wu D."/>
            <person name="Spring S."/>
            <person name="Schroeder M."/>
            <person name="Brambilla E."/>
            <person name="Klenk H.-P."/>
            <person name="Eisen J.A."/>
        </authorList>
    </citation>
    <scope>NUCLEOTIDE SEQUENCE [LARGE SCALE GENOMIC DNA]</scope>
    <source>
        <strain evidence="8">ATCC 49306 / DSM 6799 / DCB-1</strain>
    </source>
</reference>
<evidence type="ECO:0000256" key="5">
    <source>
        <dbReference type="ARBA" id="ARBA00022786"/>
    </source>
</evidence>
<dbReference type="RefSeq" id="WP_014809262.1">
    <property type="nucleotide sequence ID" value="NC_018025.1"/>
</dbReference>
<dbReference type="GO" id="GO:0043161">
    <property type="term" value="P:proteasome-mediated ubiquitin-dependent protein catabolic process"/>
    <property type="evidence" value="ECO:0007669"/>
    <property type="project" value="TreeGrafter"/>
</dbReference>
<keyword evidence="4" id="KW-0677">Repeat</keyword>
<protein>
    <recommendedName>
        <fullName evidence="2">RING-type E3 ubiquitin transferase</fullName>
        <ecNumber evidence="2">2.3.2.27</ecNumber>
    </recommendedName>
</protein>
<dbReference type="Gene3D" id="1.25.40.10">
    <property type="entry name" value="Tetratricopeptide repeat domain"/>
    <property type="match status" value="1"/>
</dbReference>
<dbReference type="Proteomes" id="UP000006055">
    <property type="component" value="Chromosome"/>
</dbReference>
<dbReference type="SUPFAM" id="SSF48452">
    <property type="entry name" value="TPR-like"/>
    <property type="match status" value="1"/>
</dbReference>
<dbReference type="SMART" id="SM00028">
    <property type="entry name" value="TPR"/>
    <property type="match status" value="5"/>
</dbReference>
<feature type="repeat" description="TPR" evidence="6">
    <location>
        <begin position="37"/>
        <end position="70"/>
    </location>
</feature>
<dbReference type="HOGENOM" id="CLU_1041024_0_0_7"/>
<dbReference type="AlphaFoldDB" id="I4C3H1"/>
<dbReference type="PANTHER" id="PTHR46803">
    <property type="entry name" value="E3 UBIQUITIN-PROTEIN LIGASE CHIP"/>
    <property type="match status" value="1"/>
</dbReference>
<dbReference type="KEGG" id="dti:Desti_1400"/>
<keyword evidence="8" id="KW-1185">Reference proteome</keyword>
<keyword evidence="5" id="KW-0833">Ubl conjugation pathway</keyword>
<accession>I4C3H1</accession>
<evidence type="ECO:0000256" key="4">
    <source>
        <dbReference type="ARBA" id="ARBA00022737"/>
    </source>
</evidence>